<name>A0ABV7NQ28_9PSEU</name>
<dbReference type="Proteomes" id="UP001595645">
    <property type="component" value="Unassembled WGS sequence"/>
</dbReference>
<comment type="caution">
    <text evidence="2">The sequence shown here is derived from an EMBL/GenBank/DDBJ whole genome shotgun (WGS) entry which is preliminary data.</text>
</comment>
<gene>
    <name evidence="2" type="ORF">ACFOSH_05675</name>
</gene>
<accession>A0ABV7NQ28</accession>
<feature type="chain" id="PRO_5046477108" description="Secreted protein" evidence="1">
    <location>
        <begin position="27"/>
        <end position="161"/>
    </location>
</feature>
<keyword evidence="3" id="KW-1185">Reference proteome</keyword>
<evidence type="ECO:0000313" key="2">
    <source>
        <dbReference type="EMBL" id="MFC3448916.1"/>
    </source>
</evidence>
<feature type="signal peptide" evidence="1">
    <location>
        <begin position="1"/>
        <end position="26"/>
    </location>
</feature>
<protein>
    <recommendedName>
        <fullName evidence="4">Secreted protein</fullName>
    </recommendedName>
</protein>
<sequence>MINRTHSMIFAAFALAPLLLTPGAAAATTEATHTVTFTGLIGNATPAPHCELKTGNTCLRTSGAKKVVGFKPKITCAEIMDTISLTGQMYAVVGGTTTAYGDAPTSTNAGQVSVENKQIGYNRDGTGNTAWFGRASVNAVWRGIPQAAVVDSPTATLPCGV</sequence>
<evidence type="ECO:0008006" key="4">
    <source>
        <dbReference type="Google" id="ProtNLM"/>
    </source>
</evidence>
<proteinExistence type="predicted"/>
<evidence type="ECO:0000256" key="1">
    <source>
        <dbReference type="SAM" id="SignalP"/>
    </source>
</evidence>
<reference evidence="3" key="1">
    <citation type="journal article" date="2019" name="Int. J. Syst. Evol. Microbiol.">
        <title>The Global Catalogue of Microorganisms (GCM) 10K type strain sequencing project: providing services to taxonomists for standard genome sequencing and annotation.</title>
        <authorList>
            <consortium name="The Broad Institute Genomics Platform"/>
            <consortium name="The Broad Institute Genome Sequencing Center for Infectious Disease"/>
            <person name="Wu L."/>
            <person name="Ma J."/>
        </authorList>
    </citation>
    <scope>NUCLEOTIDE SEQUENCE [LARGE SCALE GENOMIC DNA]</scope>
    <source>
        <strain evidence="3">CGMCC 4.7676</strain>
    </source>
</reference>
<keyword evidence="1" id="KW-0732">Signal</keyword>
<evidence type="ECO:0000313" key="3">
    <source>
        <dbReference type="Proteomes" id="UP001595645"/>
    </source>
</evidence>
<organism evidence="2 3">
    <name type="scientific">Amycolatopsis speibonae</name>
    <dbReference type="NCBI Taxonomy" id="1450224"/>
    <lineage>
        <taxon>Bacteria</taxon>
        <taxon>Bacillati</taxon>
        <taxon>Actinomycetota</taxon>
        <taxon>Actinomycetes</taxon>
        <taxon>Pseudonocardiales</taxon>
        <taxon>Pseudonocardiaceae</taxon>
        <taxon>Amycolatopsis</taxon>
    </lineage>
</organism>
<dbReference type="RefSeq" id="WP_378237605.1">
    <property type="nucleotide sequence ID" value="NZ_JBHRWK010000011.1"/>
</dbReference>
<dbReference type="EMBL" id="JBHRWK010000011">
    <property type="protein sequence ID" value="MFC3448916.1"/>
    <property type="molecule type" value="Genomic_DNA"/>
</dbReference>